<name>A0ABV5HQX3_9VIBR</name>
<dbReference type="PANTHER" id="PTHR45138">
    <property type="entry name" value="REGULATORY COMPONENTS OF SENSORY TRANSDUCTION SYSTEM"/>
    <property type="match status" value="1"/>
</dbReference>
<dbReference type="RefSeq" id="WP_390194967.1">
    <property type="nucleotide sequence ID" value="NZ_JBHMEP010000006.1"/>
</dbReference>
<dbReference type="CDD" id="cd01949">
    <property type="entry name" value="GGDEF"/>
    <property type="match status" value="1"/>
</dbReference>
<dbReference type="SUPFAM" id="SSF55073">
    <property type="entry name" value="Nucleotide cyclase"/>
    <property type="match status" value="1"/>
</dbReference>
<dbReference type="NCBIfam" id="TIGR00254">
    <property type="entry name" value="GGDEF"/>
    <property type="match status" value="1"/>
</dbReference>
<feature type="domain" description="GGDEF" evidence="2">
    <location>
        <begin position="205"/>
        <end position="338"/>
    </location>
</feature>
<evidence type="ECO:0000313" key="3">
    <source>
        <dbReference type="EMBL" id="MFB9136653.1"/>
    </source>
</evidence>
<sequence length="338" mass="38347">MTHDEFKKAAENLKKAIPLMLKNKVATTPENYALWYTYVEHAIPELNDNIDRIIEDFGLCPPAKTRWLYQTYVADRELTDIAHFRENVEILANEVSSAMSDTISDTSTFSQMIDNSLASLENVNSQNISIEEVMKVIRQLVDGSNDIRLSTQQLGEQLTIASTEITRLKEQLAAVQKDVLFDSLSGLYNRRSFDEDISVLCNAKQPMCLVLLDIDHFKSYNDDYGHLFGDTILKGIAKRLQSSCREGISAYRFGGEEFAFIVPNKSLRIARQFAETNRRAMAKLSIRDKRTDTAVGNITASFGVAEWEMGDTPEQLINRADRLLYEAKQLGRNRVMPL</sequence>
<evidence type="ECO:0000259" key="2">
    <source>
        <dbReference type="PROSITE" id="PS50887"/>
    </source>
</evidence>
<dbReference type="PANTHER" id="PTHR45138:SF2">
    <property type="entry name" value="DIGUANYLATE CYCLASE VDCA"/>
    <property type="match status" value="1"/>
</dbReference>
<reference evidence="3 4" key="1">
    <citation type="submission" date="2024-09" db="EMBL/GenBank/DDBJ databases">
        <authorList>
            <person name="Sun Q."/>
            <person name="Mori K."/>
        </authorList>
    </citation>
    <scope>NUCLEOTIDE SEQUENCE [LARGE SCALE GENOMIC DNA]</scope>
    <source>
        <strain evidence="3 4">CECT 8064</strain>
    </source>
</reference>
<comment type="caution">
    <text evidence="3">The sequence shown here is derived from an EMBL/GenBank/DDBJ whole genome shotgun (WGS) entry which is preliminary data.</text>
</comment>
<gene>
    <name evidence="3" type="ORF">ACFFUV_16925</name>
</gene>
<dbReference type="Proteomes" id="UP001589645">
    <property type="component" value="Unassembled WGS sequence"/>
</dbReference>
<dbReference type="SMART" id="SM00267">
    <property type="entry name" value="GGDEF"/>
    <property type="match status" value="1"/>
</dbReference>
<keyword evidence="4" id="KW-1185">Reference proteome</keyword>
<proteinExistence type="predicted"/>
<dbReference type="Gene3D" id="3.30.70.270">
    <property type="match status" value="1"/>
</dbReference>
<accession>A0ABV5HQX3</accession>
<dbReference type="InterPro" id="IPR043128">
    <property type="entry name" value="Rev_trsase/Diguanyl_cyclase"/>
</dbReference>
<dbReference type="Pfam" id="PF00990">
    <property type="entry name" value="GGDEF"/>
    <property type="match status" value="1"/>
</dbReference>
<dbReference type="InterPro" id="IPR029787">
    <property type="entry name" value="Nucleotide_cyclase"/>
</dbReference>
<dbReference type="EMBL" id="JBHMEP010000006">
    <property type="protein sequence ID" value="MFB9136653.1"/>
    <property type="molecule type" value="Genomic_DNA"/>
</dbReference>
<dbReference type="EC" id="2.7.7.65" evidence="1"/>
<evidence type="ECO:0000313" key="4">
    <source>
        <dbReference type="Proteomes" id="UP001589645"/>
    </source>
</evidence>
<dbReference type="InterPro" id="IPR050469">
    <property type="entry name" value="Diguanylate_Cyclase"/>
</dbReference>
<evidence type="ECO:0000256" key="1">
    <source>
        <dbReference type="ARBA" id="ARBA00012528"/>
    </source>
</evidence>
<dbReference type="InterPro" id="IPR000160">
    <property type="entry name" value="GGDEF_dom"/>
</dbReference>
<organism evidence="3 4">
    <name type="scientific">Vibrio olivae</name>
    <dbReference type="NCBI Taxonomy" id="1243002"/>
    <lineage>
        <taxon>Bacteria</taxon>
        <taxon>Pseudomonadati</taxon>
        <taxon>Pseudomonadota</taxon>
        <taxon>Gammaproteobacteria</taxon>
        <taxon>Vibrionales</taxon>
        <taxon>Vibrionaceae</taxon>
        <taxon>Vibrio</taxon>
    </lineage>
</organism>
<protein>
    <recommendedName>
        <fullName evidence="1">diguanylate cyclase</fullName>
        <ecNumber evidence="1">2.7.7.65</ecNumber>
    </recommendedName>
</protein>
<dbReference type="PROSITE" id="PS50887">
    <property type="entry name" value="GGDEF"/>
    <property type="match status" value="1"/>
</dbReference>